<dbReference type="AlphaFoldDB" id="S7UKH4"/>
<comment type="pathway">
    <text evidence="1 7">Metabolic intermediate biosynthesis; chorismate biosynthesis; chorismate from D-erythrose 4-phosphate and phosphoenolpyruvate: step 6/7.</text>
</comment>
<name>S7UKH4_DESML</name>
<feature type="binding site" evidence="7">
    <location>
        <position position="20"/>
    </location>
    <ligand>
        <name>phosphoenolpyruvate</name>
        <dbReference type="ChEBI" id="CHEBI:58702"/>
    </ligand>
</feature>
<feature type="binding site" evidence="7">
    <location>
        <position position="90"/>
    </location>
    <ligand>
        <name>phosphoenolpyruvate</name>
        <dbReference type="ChEBI" id="CHEBI:58702"/>
    </ligand>
</feature>
<dbReference type="PATRIC" id="fig|1121405.3.peg.3812"/>
<dbReference type="SUPFAM" id="SSF55205">
    <property type="entry name" value="EPT/RTPC-like"/>
    <property type="match status" value="1"/>
</dbReference>
<feature type="binding site" evidence="7">
    <location>
        <position position="404"/>
    </location>
    <ligand>
        <name>phosphoenolpyruvate</name>
        <dbReference type="ChEBI" id="CHEBI:58702"/>
    </ligand>
</feature>
<dbReference type="CDD" id="cd01556">
    <property type="entry name" value="EPSP_synthase"/>
    <property type="match status" value="1"/>
</dbReference>
<keyword evidence="4 7" id="KW-0808">Transferase</keyword>
<comment type="caution">
    <text evidence="7">Lacks conserved residue(s) required for the propagation of feature annotation.</text>
</comment>
<dbReference type="NCBIfam" id="TIGR01356">
    <property type="entry name" value="aroA"/>
    <property type="match status" value="1"/>
</dbReference>
<proteinExistence type="inferred from homology"/>
<comment type="similarity">
    <text evidence="2 7">Belongs to the EPSP synthase family.</text>
</comment>
<feature type="binding site" evidence="7">
    <location>
        <position position="379"/>
    </location>
    <ligand>
        <name>phosphoenolpyruvate</name>
        <dbReference type="ChEBI" id="CHEBI:58702"/>
    </ligand>
</feature>
<evidence type="ECO:0000259" key="8">
    <source>
        <dbReference type="Pfam" id="PF00275"/>
    </source>
</evidence>
<feature type="binding site" evidence="7">
    <location>
        <position position="166"/>
    </location>
    <ligand>
        <name>3-phosphoshikimate</name>
        <dbReference type="ChEBI" id="CHEBI:145989"/>
    </ligand>
</feature>
<feature type="active site" description="Proton acceptor" evidence="7">
    <location>
        <position position="307"/>
    </location>
</feature>
<feature type="binding site" evidence="7">
    <location>
        <position position="338"/>
    </location>
    <ligand>
        <name>phosphoenolpyruvate</name>
        <dbReference type="ChEBI" id="CHEBI:58702"/>
    </ligand>
</feature>
<accession>S7UKH4</accession>
<dbReference type="EMBL" id="ATHJ01000116">
    <property type="protein sequence ID" value="EPR34334.1"/>
    <property type="molecule type" value="Genomic_DNA"/>
</dbReference>
<dbReference type="InterPro" id="IPR036968">
    <property type="entry name" value="Enolpyruvate_Tfrase_sf"/>
</dbReference>
<dbReference type="PROSITE" id="PS00104">
    <property type="entry name" value="EPSP_SYNTHASE_1"/>
    <property type="match status" value="1"/>
</dbReference>
<dbReference type="InterPro" id="IPR001986">
    <property type="entry name" value="Enolpyruvate_Tfrase_dom"/>
</dbReference>
<dbReference type="OrthoDB" id="9809920at2"/>
<dbReference type="eggNOG" id="COG0128">
    <property type="taxonomic scope" value="Bacteria"/>
</dbReference>
<evidence type="ECO:0000256" key="6">
    <source>
        <dbReference type="ARBA" id="ARBA00044633"/>
    </source>
</evidence>
<comment type="subunit">
    <text evidence="7">Monomer.</text>
</comment>
<dbReference type="InterPro" id="IPR006264">
    <property type="entry name" value="EPSP_synthase"/>
</dbReference>
<dbReference type="HAMAP" id="MF_00210">
    <property type="entry name" value="EPSP_synth"/>
    <property type="match status" value="1"/>
</dbReference>
<dbReference type="GO" id="GO:0003866">
    <property type="term" value="F:3-phosphoshikimate 1-carboxyvinyltransferase activity"/>
    <property type="evidence" value="ECO:0007669"/>
    <property type="project" value="UniProtKB-UniRule"/>
</dbReference>
<feature type="binding site" evidence="7">
    <location>
        <position position="164"/>
    </location>
    <ligand>
        <name>3-phosphoshikimate</name>
        <dbReference type="ChEBI" id="CHEBI:145989"/>
    </ligand>
</feature>
<dbReference type="PIRSF" id="PIRSF000505">
    <property type="entry name" value="EPSPS"/>
    <property type="match status" value="1"/>
</dbReference>
<dbReference type="PANTHER" id="PTHR21090">
    <property type="entry name" value="AROM/DEHYDROQUINATE SYNTHASE"/>
    <property type="match status" value="1"/>
</dbReference>
<dbReference type="InterPro" id="IPR023193">
    <property type="entry name" value="EPSP_synthase_CS"/>
</dbReference>
<dbReference type="STRING" id="897.B2D07_09830"/>
<dbReference type="RefSeq" id="WP_020878154.1">
    <property type="nucleotide sequence ID" value="NZ_ATHJ01000116.1"/>
</dbReference>
<feature type="binding site" evidence="7">
    <location>
        <position position="118"/>
    </location>
    <ligand>
        <name>phosphoenolpyruvate</name>
        <dbReference type="ChEBI" id="CHEBI:58702"/>
    </ligand>
</feature>
<feature type="binding site" evidence="7">
    <location>
        <position position="165"/>
    </location>
    <ligand>
        <name>3-phosphoshikimate</name>
        <dbReference type="ChEBI" id="CHEBI:145989"/>
    </ligand>
</feature>
<dbReference type="GO" id="GO:0009073">
    <property type="term" value="P:aromatic amino acid family biosynthetic process"/>
    <property type="evidence" value="ECO:0007669"/>
    <property type="project" value="UniProtKB-KW"/>
</dbReference>
<dbReference type="Gene3D" id="3.65.10.10">
    <property type="entry name" value="Enolpyruvate transferase domain"/>
    <property type="match status" value="2"/>
</dbReference>
<evidence type="ECO:0000256" key="5">
    <source>
        <dbReference type="ARBA" id="ARBA00023141"/>
    </source>
</evidence>
<comment type="function">
    <text evidence="7">Catalyzes the transfer of the enolpyruvyl moiety of phosphoenolpyruvate (PEP) to the 5-hydroxyl of shikimate-3-phosphate (S3P) to produce enolpyruvyl shikimate-3-phosphate and inorganic phosphate.</text>
</comment>
<sequence>MIEITPVTSVTAEVNVPGSKSYTHRLLIAAALAEGRSTIENMLESEDTLLTLTALERMGVVTAVEGGRRVVNGTGGRLTAGDTIHLGNSGTSVRLLTAVAALTDGITVLTGTPRMQERPVADLLDGLRQIGVSAVSLAGNGCPPIQVDGAPLAGGVVNLKCGVSSQYLSGILLIAPLSADGVEIRILEGPVSKPYIDMTVDVMARLGIAVEREGYERFFVPGRQAYQAGDYRVETDISNASYFWAAAAVTGGRVKVRGVSRDSRQGDIRLLDCLERMGCAVHPDGDGIAVSGGRLTGISVDMSDIPDMVPTLGVVAAFADGVTEIQNVAHLRAKECDRLAAVATELSKMGIDARCTEDGLRIKGGVPQAAVIDTYNDHRIAMAFSVAGLKTQGVRILGEACVEKSFPTYWEAFGTLYVNAD</sequence>
<dbReference type="Proteomes" id="UP000014977">
    <property type="component" value="Unassembled WGS sequence"/>
</dbReference>
<protein>
    <recommendedName>
        <fullName evidence="7">3-phosphoshikimate 1-carboxyvinyltransferase</fullName>
        <ecNumber evidence="7">2.5.1.19</ecNumber>
    </recommendedName>
    <alternativeName>
        <fullName evidence="7">5-enolpyruvylshikimate-3-phosphate synthase</fullName>
        <shortName evidence="7">EPSP synthase</shortName>
        <shortName evidence="7">EPSPS</shortName>
    </alternativeName>
</protein>
<evidence type="ECO:0000256" key="4">
    <source>
        <dbReference type="ARBA" id="ARBA00022679"/>
    </source>
</evidence>
<dbReference type="GO" id="GO:0005737">
    <property type="term" value="C:cytoplasm"/>
    <property type="evidence" value="ECO:0007669"/>
    <property type="project" value="UniProtKB-SubCell"/>
</dbReference>
<evidence type="ECO:0000313" key="9">
    <source>
        <dbReference type="EMBL" id="EPR34334.1"/>
    </source>
</evidence>
<evidence type="ECO:0000256" key="1">
    <source>
        <dbReference type="ARBA" id="ARBA00004811"/>
    </source>
</evidence>
<dbReference type="PANTHER" id="PTHR21090:SF5">
    <property type="entry name" value="PENTAFUNCTIONAL AROM POLYPEPTIDE"/>
    <property type="match status" value="1"/>
</dbReference>
<evidence type="ECO:0000256" key="2">
    <source>
        <dbReference type="ARBA" id="ARBA00009948"/>
    </source>
</evidence>
<keyword evidence="10" id="KW-1185">Reference proteome</keyword>
<dbReference type="UniPathway" id="UPA00053">
    <property type="reaction ID" value="UER00089"/>
</dbReference>
<reference evidence="9 10" key="1">
    <citation type="journal article" date="2013" name="Genome Announc.">
        <title>Draft genome sequences for three mercury-methylating, sulfate-reducing bacteria.</title>
        <authorList>
            <person name="Brown S.D."/>
            <person name="Hurt R.A.Jr."/>
            <person name="Gilmour C.C."/>
            <person name="Elias D.A."/>
        </authorList>
    </citation>
    <scope>NUCLEOTIDE SEQUENCE [LARGE SCALE GENOMIC DNA]</scope>
    <source>
        <strain evidence="9 10">DSM 2059</strain>
    </source>
</reference>
<dbReference type="EC" id="2.5.1.19" evidence="7"/>
<feature type="binding site" evidence="7">
    <location>
        <position position="192"/>
    </location>
    <ligand>
        <name>3-phosphoshikimate</name>
        <dbReference type="ChEBI" id="CHEBI:145989"/>
    </ligand>
</feature>
<keyword evidence="7" id="KW-0963">Cytoplasm</keyword>
<dbReference type="GO" id="GO:0009423">
    <property type="term" value="P:chorismate biosynthetic process"/>
    <property type="evidence" value="ECO:0007669"/>
    <property type="project" value="UniProtKB-UniRule"/>
</dbReference>
<dbReference type="Pfam" id="PF00275">
    <property type="entry name" value="EPSP_synthase"/>
    <property type="match status" value="1"/>
</dbReference>
<dbReference type="InterPro" id="IPR013792">
    <property type="entry name" value="RNA3'P_cycl/enolpyr_Trfase_a/b"/>
</dbReference>
<feature type="binding site" evidence="7">
    <location>
        <position position="166"/>
    </location>
    <ligand>
        <name>phosphoenolpyruvate</name>
        <dbReference type="ChEBI" id="CHEBI:58702"/>
    </ligand>
</feature>
<evidence type="ECO:0000313" key="10">
    <source>
        <dbReference type="Proteomes" id="UP000014977"/>
    </source>
</evidence>
<dbReference type="GO" id="GO:0008652">
    <property type="term" value="P:amino acid biosynthetic process"/>
    <property type="evidence" value="ECO:0007669"/>
    <property type="project" value="UniProtKB-KW"/>
</dbReference>
<comment type="subcellular location">
    <subcellularLocation>
        <location evidence="7">Cytoplasm</location>
    </subcellularLocation>
</comment>
<evidence type="ECO:0000256" key="7">
    <source>
        <dbReference type="HAMAP-Rule" id="MF_00210"/>
    </source>
</evidence>
<feature type="binding site" evidence="7">
    <location>
        <position position="307"/>
    </location>
    <ligand>
        <name>3-phosphoshikimate</name>
        <dbReference type="ChEBI" id="CHEBI:145989"/>
    </ligand>
</feature>
<evidence type="ECO:0000256" key="3">
    <source>
        <dbReference type="ARBA" id="ARBA00022605"/>
    </source>
</evidence>
<keyword evidence="5 7" id="KW-0057">Aromatic amino acid biosynthesis</keyword>
<feature type="binding site" evidence="7">
    <location>
        <position position="20"/>
    </location>
    <ligand>
        <name>3-phosphoshikimate</name>
        <dbReference type="ChEBI" id="CHEBI:145989"/>
    </ligand>
</feature>
<feature type="binding site" evidence="7">
    <location>
        <position position="21"/>
    </location>
    <ligand>
        <name>3-phosphoshikimate</name>
        <dbReference type="ChEBI" id="CHEBI:145989"/>
    </ligand>
</feature>
<keyword evidence="3 7" id="KW-0028">Amino-acid biosynthesis</keyword>
<feature type="domain" description="Enolpyruvate transferase" evidence="8">
    <location>
        <begin position="5"/>
        <end position="412"/>
    </location>
</feature>
<dbReference type="PROSITE" id="PS00885">
    <property type="entry name" value="EPSP_SYNTHASE_2"/>
    <property type="match status" value="1"/>
</dbReference>
<comment type="catalytic activity">
    <reaction evidence="6">
        <text>3-phosphoshikimate + phosphoenolpyruvate = 5-O-(1-carboxyvinyl)-3-phosphoshikimate + phosphate</text>
        <dbReference type="Rhea" id="RHEA:21256"/>
        <dbReference type="ChEBI" id="CHEBI:43474"/>
        <dbReference type="ChEBI" id="CHEBI:57701"/>
        <dbReference type="ChEBI" id="CHEBI:58702"/>
        <dbReference type="ChEBI" id="CHEBI:145989"/>
        <dbReference type="EC" id="2.5.1.19"/>
    </reaction>
    <physiologicalReaction direction="left-to-right" evidence="6">
        <dbReference type="Rhea" id="RHEA:21257"/>
    </physiologicalReaction>
</comment>
<organism evidence="9 10">
    <name type="scientific">Desulfococcus multivorans DSM 2059</name>
    <dbReference type="NCBI Taxonomy" id="1121405"/>
    <lineage>
        <taxon>Bacteria</taxon>
        <taxon>Pseudomonadati</taxon>
        <taxon>Thermodesulfobacteriota</taxon>
        <taxon>Desulfobacteria</taxon>
        <taxon>Desulfobacterales</taxon>
        <taxon>Desulfococcaceae</taxon>
        <taxon>Desulfococcus</taxon>
    </lineage>
</organism>
<comment type="caution">
    <text evidence="9">The sequence shown here is derived from an EMBL/GenBank/DDBJ whole genome shotgun (WGS) entry which is preliminary data.</text>
</comment>
<gene>
    <name evidence="7" type="primary">aroA</name>
    <name evidence="9" type="ORF">dsmv_0800</name>
</gene>
<feature type="binding site" evidence="7">
    <location>
        <position position="25"/>
    </location>
    <ligand>
        <name>3-phosphoshikimate</name>
        <dbReference type="ChEBI" id="CHEBI:145989"/>
    </ligand>
</feature>
<feature type="binding site" evidence="7">
    <location>
        <position position="334"/>
    </location>
    <ligand>
        <name>3-phosphoshikimate</name>
        <dbReference type="ChEBI" id="CHEBI:145989"/>
    </ligand>
</feature>